<dbReference type="InterPro" id="IPR003615">
    <property type="entry name" value="HNH_nuc"/>
</dbReference>
<dbReference type="InterPro" id="IPR044925">
    <property type="entry name" value="His-Me_finger_sf"/>
</dbReference>
<feature type="region of interest" description="Disordered" evidence="1">
    <location>
        <begin position="145"/>
        <end position="172"/>
    </location>
</feature>
<accession>A0A3D9L592</accession>
<dbReference type="Pfam" id="PF13392">
    <property type="entry name" value="HNH_3"/>
    <property type="match status" value="1"/>
</dbReference>
<dbReference type="Gene3D" id="3.90.75.20">
    <property type="match status" value="1"/>
</dbReference>
<keyword evidence="3" id="KW-0255">Endonuclease</keyword>
<feature type="domain" description="HNH nuclease" evidence="2">
    <location>
        <begin position="211"/>
        <end position="252"/>
    </location>
</feature>
<keyword evidence="4" id="KW-1185">Reference proteome</keyword>
<comment type="caution">
    <text evidence="3">The sequence shown here is derived from an EMBL/GenBank/DDBJ whole genome shotgun (WGS) entry which is preliminary data.</text>
</comment>
<evidence type="ECO:0000256" key="1">
    <source>
        <dbReference type="SAM" id="MobiDB-lite"/>
    </source>
</evidence>
<evidence type="ECO:0000313" key="4">
    <source>
        <dbReference type="Proteomes" id="UP000256779"/>
    </source>
</evidence>
<organism evidence="3 4">
    <name type="scientific">Marinoscillum furvescens DSM 4134</name>
    <dbReference type="NCBI Taxonomy" id="1122208"/>
    <lineage>
        <taxon>Bacteria</taxon>
        <taxon>Pseudomonadati</taxon>
        <taxon>Bacteroidota</taxon>
        <taxon>Cytophagia</taxon>
        <taxon>Cytophagales</taxon>
        <taxon>Reichenbachiellaceae</taxon>
        <taxon>Marinoscillum</taxon>
    </lineage>
</organism>
<keyword evidence="3" id="KW-0540">Nuclease</keyword>
<dbReference type="EMBL" id="QREG01000004">
    <property type="protein sequence ID" value="REE01079.1"/>
    <property type="molecule type" value="Genomic_DNA"/>
</dbReference>
<dbReference type="SUPFAM" id="SSF54060">
    <property type="entry name" value="His-Me finger endonucleases"/>
    <property type="match status" value="1"/>
</dbReference>
<protein>
    <submittedName>
        <fullName evidence="3">HNH endonuclease</fullName>
    </submittedName>
</protein>
<evidence type="ECO:0000259" key="2">
    <source>
        <dbReference type="Pfam" id="PF13392"/>
    </source>
</evidence>
<evidence type="ECO:0000313" key="3">
    <source>
        <dbReference type="EMBL" id="REE01079.1"/>
    </source>
</evidence>
<dbReference type="AlphaFoldDB" id="A0A3D9L592"/>
<sequence length="323" mass="36779">MSDLSEVISLTSAFTSKFLIMGFRVLDQEKINYIYANYRRESSSDMARVLGVSASVVKRFMNEKGLKVSKAQSRKWAAEKLKGKTSLTAEQDQFIKANYDKIGSKTIARKIGKSDTAVRTRMRQLGIVVPDEVKARIRQESYFKKGHNPANAGKKGVRVSPKSEFKKGQQPANTLHDGAISLRTHINYRTGQQYKSWHIRISKGKWIQLNRYVWEKEHGPIPPKHIISFVDGNPLNCDISNLECISMAENARRNRNSEKAGQTNKLNWEEGGSDKRVASYIVGADTEMQSMVIKEAPELLELKRTQFQLNKQINDEKSRRKTI</sequence>
<reference evidence="3 4" key="1">
    <citation type="submission" date="2018-07" db="EMBL/GenBank/DDBJ databases">
        <title>Genomic Encyclopedia of Type Strains, Phase IV (KMG-IV): sequencing the most valuable type-strain genomes for metagenomic binning, comparative biology and taxonomic classification.</title>
        <authorList>
            <person name="Goeker M."/>
        </authorList>
    </citation>
    <scope>NUCLEOTIDE SEQUENCE [LARGE SCALE GENOMIC DNA]</scope>
    <source>
        <strain evidence="3 4">DSM 4134</strain>
    </source>
</reference>
<name>A0A3D9L592_MARFU</name>
<proteinExistence type="predicted"/>
<dbReference type="GO" id="GO:0004519">
    <property type="term" value="F:endonuclease activity"/>
    <property type="evidence" value="ECO:0007669"/>
    <property type="project" value="UniProtKB-KW"/>
</dbReference>
<keyword evidence="3" id="KW-0378">Hydrolase</keyword>
<dbReference type="Proteomes" id="UP000256779">
    <property type="component" value="Unassembled WGS sequence"/>
</dbReference>
<gene>
    <name evidence="3" type="ORF">C7460_10499</name>
</gene>